<proteinExistence type="inferred from homology"/>
<dbReference type="InterPro" id="IPR036052">
    <property type="entry name" value="TrpB-like_PALP_sf"/>
</dbReference>
<dbReference type="InterPro" id="IPR001926">
    <property type="entry name" value="TrpB-like_PALP"/>
</dbReference>
<dbReference type="EMBL" id="CASHTH010003459">
    <property type="protein sequence ID" value="CAI8045217.1"/>
    <property type="molecule type" value="Genomic_DNA"/>
</dbReference>
<protein>
    <submittedName>
        <fullName evidence="5">Threonine synthase</fullName>
    </submittedName>
</protein>
<evidence type="ECO:0000256" key="1">
    <source>
        <dbReference type="ARBA" id="ARBA00001933"/>
    </source>
</evidence>
<comment type="caution">
    <text evidence="5">The sequence shown here is derived from an EMBL/GenBank/DDBJ whole genome shotgun (WGS) entry which is preliminary data.</text>
</comment>
<dbReference type="SUPFAM" id="SSF53686">
    <property type="entry name" value="Tryptophan synthase beta subunit-like PLP-dependent enzymes"/>
    <property type="match status" value="1"/>
</dbReference>
<dbReference type="GO" id="GO:0000287">
    <property type="term" value="F:magnesium ion binding"/>
    <property type="evidence" value="ECO:0007669"/>
    <property type="project" value="TreeGrafter"/>
</dbReference>
<dbReference type="Proteomes" id="UP001174909">
    <property type="component" value="Unassembled WGS sequence"/>
</dbReference>
<dbReference type="Pfam" id="PF00291">
    <property type="entry name" value="PALP"/>
    <property type="match status" value="1"/>
</dbReference>
<name>A0AA35TDK2_GEOBA</name>
<evidence type="ECO:0000256" key="3">
    <source>
        <dbReference type="ARBA" id="ARBA00022898"/>
    </source>
</evidence>
<dbReference type="AlphaFoldDB" id="A0AA35TDK2"/>
<comment type="similarity">
    <text evidence="2">Belongs to the serine/threonine dehydratase family.</text>
</comment>
<dbReference type="GO" id="GO:0005524">
    <property type="term" value="F:ATP binding"/>
    <property type="evidence" value="ECO:0007669"/>
    <property type="project" value="TreeGrafter"/>
</dbReference>
<reference evidence="5" key="1">
    <citation type="submission" date="2023-03" db="EMBL/GenBank/DDBJ databases">
        <authorList>
            <person name="Steffen K."/>
            <person name="Cardenas P."/>
        </authorList>
    </citation>
    <scope>NUCLEOTIDE SEQUENCE</scope>
</reference>
<gene>
    <name evidence="5" type="ORF">GBAR_LOCUS25030</name>
</gene>
<dbReference type="GO" id="GO:0003941">
    <property type="term" value="F:L-serine ammonia-lyase activity"/>
    <property type="evidence" value="ECO:0007669"/>
    <property type="project" value="TreeGrafter"/>
</dbReference>
<dbReference type="PANTHER" id="PTHR43050:SF1">
    <property type="entry name" value="SERINE RACEMASE"/>
    <property type="match status" value="1"/>
</dbReference>
<keyword evidence="6" id="KW-1185">Reference proteome</keyword>
<evidence type="ECO:0000256" key="2">
    <source>
        <dbReference type="ARBA" id="ARBA00010869"/>
    </source>
</evidence>
<evidence type="ECO:0000313" key="6">
    <source>
        <dbReference type="Proteomes" id="UP001174909"/>
    </source>
</evidence>
<sequence>MSHIELVCIECEASYEADMHTLGCESCGSPLDVSYLESDAHTMGVDGLRMPVRFHADHPTVTLGEGLTPLVELTSISHEMAGDRGTATMLSVAREHGVEAVVEDSSGNAGASVSAYAARADISAHVFAPESAPDAKMGQIRVYDASIHPTAGPREASTEAAVDFQRRHGMVYASHNLSPYFVEGTKTFGYEVATQMEVGPDHIVIPVGNGSLLLGAWKAYLELMRQGAVSGMPKLHAIQAEAVMPIASEIMGTEWNLVHQPSPAE</sequence>
<dbReference type="PANTHER" id="PTHR43050">
    <property type="entry name" value="SERINE / THREONINE RACEMASE FAMILY MEMBER"/>
    <property type="match status" value="1"/>
</dbReference>
<dbReference type="Gene3D" id="3.40.50.1100">
    <property type="match status" value="2"/>
</dbReference>
<evidence type="ECO:0000259" key="4">
    <source>
        <dbReference type="Pfam" id="PF00291"/>
    </source>
</evidence>
<comment type="cofactor">
    <cofactor evidence="1">
        <name>pyridoxal 5'-phosphate</name>
        <dbReference type="ChEBI" id="CHEBI:597326"/>
    </cofactor>
</comment>
<dbReference type="GO" id="GO:0030170">
    <property type="term" value="F:pyridoxal phosphate binding"/>
    <property type="evidence" value="ECO:0007669"/>
    <property type="project" value="TreeGrafter"/>
</dbReference>
<evidence type="ECO:0000313" key="5">
    <source>
        <dbReference type="EMBL" id="CAI8045217.1"/>
    </source>
</evidence>
<dbReference type="GO" id="GO:0018114">
    <property type="term" value="F:threonine racemase activity"/>
    <property type="evidence" value="ECO:0007669"/>
    <property type="project" value="TreeGrafter"/>
</dbReference>
<accession>A0AA35TDK2</accession>
<keyword evidence="3" id="KW-0663">Pyridoxal phosphate</keyword>
<organism evidence="5 6">
    <name type="scientific">Geodia barretti</name>
    <name type="common">Barrett's horny sponge</name>
    <dbReference type="NCBI Taxonomy" id="519541"/>
    <lineage>
        <taxon>Eukaryota</taxon>
        <taxon>Metazoa</taxon>
        <taxon>Porifera</taxon>
        <taxon>Demospongiae</taxon>
        <taxon>Heteroscleromorpha</taxon>
        <taxon>Tetractinellida</taxon>
        <taxon>Astrophorina</taxon>
        <taxon>Geodiidae</taxon>
        <taxon>Geodia</taxon>
    </lineage>
</organism>
<dbReference type="GO" id="GO:0070179">
    <property type="term" value="P:D-serine biosynthetic process"/>
    <property type="evidence" value="ECO:0007669"/>
    <property type="project" value="TreeGrafter"/>
</dbReference>
<feature type="domain" description="Tryptophan synthase beta chain-like PALP" evidence="4">
    <location>
        <begin position="83"/>
        <end position="250"/>
    </location>
</feature>
<dbReference type="GO" id="GO:0030378">
    <property type="term" value="F:serine racemase activity"/>
    <property type="evidence" value="ECO:0007669"/>
    <property type="project" value="TreeGrafter"/>
</dbReference>